<gene>
    <name evidence="3" type="ORF">Bhyg_06715</name>
</gene>
<comment type="caution">
    <text evidence="3">The sequence shown here is derived from an EMBL/GenBank/DDBJ whole genome shotgun (WGS) entry which is preliminary data.</text>
</comment>
<proteinExistence type="predicted"/>
<feature type="signal peptide" evidence="2">
    <location>
        <begin position="1"/>
        <end position="16"/>
    </location>
</feature>
<reference evidence="3" key="1">
    <citation type="submission" date="2022-07" db="EMBL/GenBank/DDBJ databases">
        <authorList>
            <person name="Trinca V."/>
            <person name="Uliana J.V.C."/>
            <person name="Torres T.T."/>
            <person name="Ward R.J."/>
            <person name="Monesi N."/>
        </authorList>
    </citation>
    <scope>NUCLEOTIDE SEQUENCE</scope>
    <source>
        <strain evidence="3">HSMRA1968</strain>
        <tissue evidence="3">Whole embryos</tissue>
    </source>
</reference>
<dbReference type="AlphaFoldDB" id="A0A9Q0S194"/>
<name>A0A9Q0S194_9DIPT</name>
<feature type="chain" id="PRO_5040188338" evidence="2">
    <location>
        <begin position="17"/>
        <end position="159"/>
    </location>
</feature>
<keyword evidence="2" id="KW-0732">Signal</keyword>
<evidence type="ECO:0000256" key="1">
    <source>
        <dbReference type="SAM" id="MobiDB-lite"/>
    </source>
</evidence>
<sequence>MYKFMLLCMLIACALSAPTEHPSEIATKDSFVQEKSVKENSKITPLINSSSTEKRDKREDGSVSSSTAENKRTPVLSQPDYQENKPPTFVHPVPVDQIIKNSHVAPEVHAKKHLEEVNEESNVEETTDDERQHTHAFHKKTLNTKTDSETDDEKSDESH</sequence>
<feature type="region of interest" description="Disordered" evidence="1">
    <location>
        <begin position="34"/>
        <end position="159"/>
    </location>
</feature>
<dbReference type="EMBL" id="WJQU01000002">
    <property type="protein sequence ID" value="KAJ6641772.1"/>
    <property type="molecule type" value="Genomic_DNA"/>
</dbReference>
<dbReference type="Proteomes" id="UP001151699">
    <property type="component" value="Chromosome B"/>
</dbReference>
<dbReference type="OrthoDB" id="10312189at2759"/>
<accession>A0A9Q0S194</accession>
<feature type="compositionally biased region" description="Acidic residues" evidence="1">
    <location>
        <begin position="149"/>
        <end position="159"/>
    </location>
</feature>
<keyword evidence="4" id="KW-1185">Reference proteome</keyword>
<organism evidence="3 4">
    <name type="scientific">Pseudolycoriella hygida</name>
    <dbReference type="NCBI Taxonomy" id="35572"/>
    <lineage>
        <taxon>Eukaryota</taxon>
        <taxon>Metazoa</taxon>
        <taxon>Ecdysozoa</taxon>
        <taxon>Arthropoda</taxon>
        <taxon>Hexapoda</taxon>
        <taxon>Insecta</taxon>
        <taxon>Pterygota</taxon>
        <taxon>Neoptera</taxon>
        <taxon>Endopterygota</taxon>
        <taxon>Diptera</taxon>
        <taxon>Nematocera</taxon>
        <taxon>Sciaroidea</taxon>
        <taxon>Sciaridae</taxon>
        <taxon>Pseudolycoriella</taxon>
    </lineage>
</organism>
<feature type="compositionally biased region" description="Basic and acidic residues" evidence="1">
    <location>
        <begin position="52"/>
        <end position="61"/>
    </location>
</feature>
<evidence type="ECO:0000313" key="4">
    <source>
        <dbReference type="Proteomes" id="UP001151699"/>
    </source>
</evidence>
<evidence type="ECO:0000256" key="2">
    <source>
        <dbReference type="SAM" id="SignalP"/>
    </source>
</evidence>
<evidence type="ECO:0000313" key="3">
    <source>
        <dbReference type="EMBL" id="KAJ6641772.1"/>
    </source>
</evidence>
<feature type="compositionally biased region" description="Basic and acidic residues" evidence="1">
    <location>
        <begin position="106"/>
        <end position="116"/>
    </location>
</feature>
<protein>
    <submittedName>
        <fullName evidence="3">Uncharacterized protein</fullName>
    </submittedName>
</protein>
<feature type="compositionally biased region" description="Acidic residues" evidence="1">
    <location>
        <begin position="117"/>
        <end position="128"/>
    </location>
</feature>
<feature type="compositionally biased region" description="Polar residues" evidence="1">
    <location>
        <begin position="42"/>
        <end position="51"/>
    </location>
</feature>